<accession>A0A6G1HHQ2</accession>
<keyword evidence="2" id="KW-1185">Reference proteome</keyword>
<sequence>MVQGTLYVSSATLDETKLPPSKFVTWYENIHVDEVVDLPGVPAATRYEAIPLHQLTDPRAAAPSTPTEPPSWLAFGGWLTLYEFNDIAYRKTDEFLALDGQSEPKPELLNSVFKNAWFNTRFMGAVQVDENPASALNAPYHAARRPAPLVITAFIQPKDEAHAAEIDKWYRAEHVPLLSKVRGYVRTR</sequence>
<feature type="non-terminal residue" evidence="1">
    <location>
        <position position="188"/>
    </location>
</feature>
<dbReference type="Proteomes" id="UP000799640">
    <property type="component" value="Unassembled WGS sequence"/>
</dbReference>
<organism evidence="1 2">
    <name type="scientific">Trichodelitschia bisporula</name>
    <dbReference type="NCBI Taxonomy" id="703511"/>
    <lineage>
        <taxon>Eukaryota</taxon>
        <taxon>Fungi</taxon>
        <taxon>Dikarya</taxon>
        <taxon>Ascomycota</taxon>
        <taxon>Pezizomycotina</taxon>
        <taxon>Dothideomycetes</taxon>
        <taxon>Dothideomycetes incertae sedis</taxon>
        <taxon>Phaeotrichales</taxon>
        <taxon>Phaeotrichaceae</taxon>
        <taxon>Trichodelitschia</taxon>
    </lineage>
</organism>
<dbReference type="OrthoDB" id="2851338at2759"/>
<name>A0A6G1HHQ2_9PEZI</name>
<protein>
    <recommendedName>
        <fullName evidence="3">EthD domain-containing protein</fullName>
    </recommendedName>
</protein>
<gene>
    <name evidence="1" type="ORF">EJ06DRAFT_464715</name>
</gene>
<evidence type="ECO:0008006" key="3">
    <source>
        <dbReference type="Google" id="ProtNLM"/>
    </source>
</evidence>
<proteinExistence type="predicted"/>
<dbReference type="AlphaFoldDB" id="A0A6G1HHQ2"/>
<dbReference type="EMBL" id="ML996713">
    <property type="protein sequence ID" value="KAF2395588.1"/>
    <property type="molecule type" value="Genomic_DNA"/>
</dbReference>
<reference evidence="1" key="1">
    <citation type="journal article" date="2020" name="Stud. Mycol.">
        <title>101 Dothideomycetes genomes: a test case for predicting lifestyles and emergence of pathogens.</title>
        <authorList>
            <person name="Haridas S."/>
            <person name="Albert R."/>
            <person name="Binder M."/>
            <person name="Bloem J."/>
            <person name="Labutti K."/>
            <person name="Salamov A."/>
            <person name="Andreopoulos B."/>
            <person name="Baker S."/>
            <person name="Barry K."/>
            <person name="Bills G."/>
            <person name="Bluhm B."/>
            <person name="Cannon C."/>
            <person name="Castanera R."/>
            <person name="Culley D."/>
            <person name="Daum C."/>
            <person name="Ezra D."/>
            <person name="Gonzalez J."/>
            <person name="Henrissat B."/>
            <person name="Kuo A."/>
            <person name="Liang C."/>
            <person name="Lipzen A."/>
            <person name="Lutzoni F."/>
            <person name="Magnuson J."/>
            <person name="Mondo S."/>
            <person name="Nolan M."/>
            <person name="Ohm R."/>
            <person name="Pangilinan J."/>
            <person name="Park H.-J."/>
            <person name="Ramirez L."/>
            <person name="Alfaro M."/>
            <person name="Sun H."/>
            <person name="Tritt A."/>
            <person name="Yoshinaga Y."/>
            <person name="Zwiers L.-H."/>
            <person name="Turgeon B."/>
            <person name="Goodwin S."/>
            <person name="Spatafora J."/>
            <person name="Crous P."/>
            <person name="Grigoriev I."/>
        </authorList>
    </citation>
    <scope>NUCLEOTIDE SEQUENCE</scope>
    <source>
        <strain evidence="1">CBS 262.69</strain>
    </source>
</reference>
<evidence type="ECO:0000313" key="2">
    <source>
        <dbReference type="Proteomes" id="UP000799640"/>
    </source>
</evidence>
<evidence type="ECO:0000313" key="1">
    <source>
        <dbReference type="EMBL" id="KAF2395588.1"/>
    </source>
</evidence>